<dbReference type="Proteomes" id="UP000593880">
    <property type="component" value="Plasmid unnamed"/>
</dbReference>
<evidence type="ECO:0000259" key="2">
    <source>
        <dbReference type="PROSITE" id="PS50943"/>
    </source>
</evidence>
<dbReference type="SUPFAM" id="SSF47413">
    <property type="entry name" value="lambda repressor-like DNA-binding domains"/>
    <property type="match status" value="1"/>
</dbReference>
<dbReference type="Proteomes" id="UP000625079">
    <property type="component" value="Unassembled WGS sequence"/>
</dbReference>
<reference evidence="3" key="3">
    <citation type="submission" date="2022-12" db="EMBL/GenBank/DDBJ databases">
        <authorList>
            <person name="Sun Q."/>
            <person name="Zhou Y."/>
        </authorList>
    </citation>
    <scope>NUCLEOTIDE SEQUENCE</scope>
    <source>
        <strain evidence="3">CGMCC 1.15034</strain>
    </source>
</reference>
<evidence type="ECO:0000256" key="1">
    <source>
        <dbReference type="SAM" id="MobiDB-lite"/>
    </source>
</evidence>
<evidence type="ECO:0000313" key="4">
    <source>
        <dbReference type="EMBL" id="QOZ64559.1"/>
    </source>
</evidence>
<dbReference type="InterPro" id="IPR010982">
    <property type="entry name" value="Lambda_DNA-bd_dom_sf"/>
</dbReference>
<protein>
    <submittedName>
        <fullName evidence="3">HTH-type transcriptional regulator y4dL</fullName>
    </submittedName>
    <submittedName>
        <fullName evidence="4">XRE family transcriptional regulator</fullName>
    </submittedName>
</protein>
<reference evidence="3" key="1">
    <citation type="journal article" date="2014" name="Int. J. Syst. Evol. Microbiol.">
        <title>Complete genome sequence of Corynebacterium casei LMG S-19264T (=DSM 44701T), isolated from a smear-ripened cheese.</title>
        <authorList>
            <consortium name="US DOE Joint Genome Institute (JGI-PGF)"/>
            <person name="Walter F."/>
            <person name="Albersmeier A."/>
            <person name="Kalinowski J."/>
            <person name="Ruckert C."/>
        </authorList>
    </citation>
    <scope>NUCLEOTIDE SEQUENCE</scope>
    <source>
        <strain evidence="3">CGMCC 1.15034</strain>
    </source>
</reference>
<accession>A0A410VI32</accession>
<dbReference type="CDD" id="cd00093">
    <property type="entry name" value="HTH_XRE"/>
    <property type="match status" value="1"/>
</dbReference>
<dbReference type="PROSITE" id="PS50943">
    <property type="entry name" value="HTH_CROC1"/>
    <property type="match status" value="1"/>
</dbReference>
<name>A0A410VI32_9BRAD</name>
<reference evidence="4 5" key="2">
    <citation type="submission" date="2018-06" db="EMBL/GenBank/DDBJ databases">
        <title>Comparative genomics of rhizobia nodulating Arachis hypogaea in China.</title>
        <authorList>
            <person name="Li Y."/>
        </authorList>
    </citation>
    <scope>NUCLEOTIDE SEQUENCE [LARGE SCALE GENOMIC DNA]</scope>
    <source>
        <strain evidence="4 5">CCBAU 51658</strain>
        <plasmid evidence="4 5">unnamed</plasmid>
    </source>
</reference>
<geneLocation type="plasmid" evidence="4 5">
    <name>unnamed</name>
</geneLocation>
<dbReference type="Gene3D" id="1.10.260.40">
    <property type="entry name" value="lambda repressor-like DNA-binding domains"/>
    <property type="match status" value="1"/>
</dbReference>
<sequence length="192" mass="21030">MTYQSEELIKAASAQRAKAGMSQRALAARAGMTQAHISQIETSRLEPGLSSFMQMARALDLELVLVPKKLLPAIEGLLRSNAAEFSSEQGSSDVFSKAERIVSGQRKRYGSSATLDRIAEYFRFLKQVHLSKTDLALVSDIVESLRPYSVEPIPRALLEDSAGALQGVRNRVAHPEEAPRPAYALDDEDDDA</sequence>
<dbReference type="AlphaFoldDB" id="A0A410VI32"/>
<dbReference type="EMBL" id="BMHC01000032">
    <property type="protein sequence ID" value="GGI33595.1"/>
    <property type="molecule type" value="Genomic_DNA"/>
</dbReference>
<evidence type="ECO:0000313" key="6">
    <source>
        <dbReference type="Proteomes" id="UP000625079"/>
    </source>
</evidence>
<gene>
    <name evidence="3" type="ORF">GCM10010987_75160</name>
    <name evidence="4" type="ORF">XH86_38560</name>
</gene>
<feature type="region of interest" description="Disordered" evidence="1">
    <location>
        <begin position="169"/>
        <end position="192"/>
    </location>
</feature>
<evidence type="ECO:0000313" key="3">
    <source>
        <dbReference type="EMBL" id="GGI33595.1"/>
    </source>
</evidence>
<feature type="domain" description="HTH cro/C1-type" evidence="2">
    <location>
        <begin position="16"/>
        <end position="66"/>
    </location>
</feature>
<dbReference type="EMBL" id="CP030058">
    <property type="protein sequence ID" value="QOZ64559.1"/>
    <property type="molecule type" value="Genomic_DNA"/>
</dbReference>
<keyword evidence="5" id="KW-1185">Reference proteome</keyword>
<dbReference type="GO" id="GO:0003677">
    <property type="term" value="F:DNA binding"/>
    <property type="evidence" value="ECO:0007669"/>
    <property type="project" value="InterPro"/>
</dbReference>
<dbReference type="OrthoDB" id="6386497at2"/>
<evidence type="ECO:0000313" key="5">
    <source>
        <dbReference type="Proteomes" id="UP000593880"/>
    </source>
</evidence>
<organism evidence="3 6">
    <name type="scientific">Bradyrhizobium guangdongense</name>
    <dbReference type="NCBI Taxonomy" id="1325090"/>
    <lineage>
        <taxon>Bacteria</taxon>
        <taxon>Pseudomonadati</taxon>
        <taxon>Pseudomonadota</taxon>
        <taxon>Alphaproteobacteria</taxon>
        <taxon>Hyphomicrobiales</taxon>
        <taxon>Nitrobacteraceae</taxon>
        <taxon>Bradyrhizobium</taxon>
    </lineage>
</organism>
<keyword evidence="4" id="KW-0614">Plasmid</keyword>
<dbReference type="InterPro" id="IPR001387">
    <property type="entry name" value="Cro/C1-type_HTH"/>
</dbReference>
<dbReference type="SMART" id="SM00530">
    <property type="entry name" value="HTH_XRE"/>
    <property type="match status" value="1"/>
</dbReference>
<proteinExistence type="predicted"/>
<dbReference type="Pfam" id="PF01381">
    <property type="entry name" value="HTH_3"/>
    <property type="match status" value="1"/>
</dbReference>